<proteinExistence type="predicted"/>
<organism evidence="1 2">
    <name type="scientific">Micromonospora auratinigra</name>
    <dbReference type="NCBI Taxonomy" id="261654"/>
    <lineage>
        <taxon>Bacteria</taxon>
        <taxon>Bacillati</taxon>
        <taxon>Actinomycetota</taxon>
        <taxon>Actinomycetes</taxon>
        <taxon>Micromonosporales</taxon>
        <taxon>Micromonosporaceae</taxon>
        <taxon>Micromonospora</taxon>
    </lineage>
</organism>
<dbReference type="RefSeq" id="WP_091671312.1">
    <property type="nucleotide sequence ID" value="NZ_LT594323.1"/>
</dbReference>
<dbReference type="EMBL" id="LT594323">
    <property type="protein sequence ID" value="SBT52729.1"/>
    <property type="molecule type" value="Genomic_DNA"/>
</dbReference>
<evidence type="ECO:0000313" key="1">
    <source>
        <dbReference type="EMBL" id="SBT52729.1"/>
    </source>
</evidence>
<dbReference type="Proteomes" id="UP000199385">
    <property type="component" value="Chromosome I"/>
</dbReference>
<keyword evidence="2" id="KW-1185">Reference proteome</keyword>
<sequence length="101" mass="10825">MTRYRYPPEALAAAAARARTVTEVLRLLGVRPSGGSHAHISRQLNRFGIDTSHFSGQAHNKGQRGGRFAPSHGTVSNILRRAGLHTVSARRSRLGESAGVA</sequence>
<dbReference type="OrthoDB" id="2085958at2"/>
<accession>A0A1A9A957</accession>
<dbReference type="AlphaFoldDB" id="A0A1A9A957"/>
<name>A0A1A9A957_9ACTN</name>
<dbReference type="STRING" id="261654.GA0070611_5761"/>
<reference evidence="2" key="1">
    <citation type="submission" date="2016-06" db="EMBL/GenBank/DDBJ databases">
        <authorList>
            <person name="Varghese N."/>
            <person name="Submissions Spin"/>
        </authorList>
    </citation>
    <scope>NUCLEOTIDE SEQUENCE [LARGE SCALE GENOMIC DNA]</scope>
    <source>
        <strain evidence="2">DSM 44815</strain>
    </source>
</reference>
<protein>
    <submittedName>
        <fullName evidence="1">Uncharacterized protein</fullName>
    </submittedName>
</protein>
<gene>
    <name evidence="1" type="ORF">GA0070611_5761</name>
</gene>
<evidence type="ECO:0000313" key="2">
    <source>
        <dbReference type="Proteomes" id="UP000199385"/>
    </source>
</evidence>